<proteinExistence type="predicted"/>
<feature type="region of interest" description="Disordered" evidence="1">
    <location>
        <begin position="1"/>
        <end position="29"/>
    </location>
</feature>
<organism evidence="2 3">
    <name type="scientific">Novosphingobium lindaniclasticum LE124</name>
    <dbReference type="NCBI Taxonomy" id="1096930"/>
    <lineage>
        <taxon>Bacteria</taxon>
        <taxon>Pseudomonadati</taxon>
        <taxon>Pseudomonadota</taxon>
        <taxon>Alphaproteobacteria</taxon>
        <taxon>Sphingomonadales</taxon>
        <taxon>Sphingomonadaceae</taxon>
        <taxon>Novosphingobium</taxon>
    </lineage>
</organism>
<evidence type="ECO:0000313" key="2">
    <source>
        <dbReference type="EMBL" id="EQB09720.1"/>
    </source>
</evidence>
<sequence length="195" mass="21377">MENGGFMRVSGGGEVVEGSLPSDVQQPDGWKAVALGNGGNPRNTVSWQDAEDTLMAAFEYLGAMPDRERAYLAAGTRTAWPAIVREAFGDYADVEAGPSPQLTRRCANLVERMLTGEKPLADAIPEGHRALVGRVLTMKRWPGPEGFGWDRVYRLMGGKLFNLARREELETTSDGMRKAYERAIHRLVLALDKAA</sequence>
<gene>
    <name evidence="2" type="ORF">L284_19160</name>
</gene>
<dbReference type="PATRIC" id="fig|1096930.3.peg.3777"/>
<dbReference type="eggNOG" id="ENOG5031E6M">
    <property type="taxonomic scope" value="Bacteria"/>
</dbReference>
<reference evidence="2 3" key="1">
    <citation type="journal article" date="2013" name="Genome Announc.">
        <title>Genome Sequence of Novosphingobium lindaniclasticum LE124T, Isolated from a Hexachlorocyclohexane Dumpsite.</title>
        <authorList>
            <person name="Saxena A."/>
            <person name="Nayyar N."/>
            <person name="Sangwan N."/>
            <person name="Kumari R."/>
            <person name="Khurana J.P."/>
            <person name="Lal R."/>
        </authorList>
    </citation>
    <scope>NUCLEOTIDE SEQUENCE [LARGE SCALE GENOMIC DNA]</scope>
    <source>
        <strain evidence="2 3">LE124</strain>
    </source>
</reference>
<protein>
    <submittedName>
        <fullName evidence="2">Uncharacterized protein</fullName>
    </submittedName>
</protein>
<name>T0IDI4_9SPHN</name>
<dbReference type="Proteomes" id="UP000015527">
    <property type="component" value="Unassembled WGS sequence"/>
</dbReference>
<evidence type="ECO:0000313" key="3">
    <source>
        <dbReference type="Proteomes" id="UP000015527"/>
    </source>
</evidence>
<comment type="caution">
    <text evidence="2">The sequence shown here is derived from an EMBL/GenBank/DDBJ whole genome shotgun (WGS) entry which is preliminary data.</text>
</comment>
<dbReference type="EMBL" id="ATHL01000127">
    <property type="protein sequence ID" value="EQB09720.1"/>
    <property type="molecule type" value="Genomic_DNA"/>
</dbReference>
<dbReference type="AlphaFoldDB" id="T0IDI4"/>
<keyword evidence="3" id="KW-1185">Reference proteome</keyword>
<evidence type="ECO:0000256" key="1">
    <source>
        <dbReference type="SAM" id="MobiDB-lite"/>
    </source>
</evidence>
<accession>T0IDI4</accession>